<dbReference type="AlphaFoldDB" id="A0A255IIX5"/>
<feature type="chain" id="PRO_5038223331" evidence="8">
    <location>
        <begin position="23"/>
        <end position="395"/>
    </location>
</feature>
<dbReference type="InterPro" id="IPR028082">
    <property type="entry name" value="Peripla_BP_I"/>
</dbReference>
<evidence type="ECO:0000256" key="2">
    <source>
        <dbReference type="ARBA" id="ARBA00008610"/>
    </source>
</evidence>
<dbReference type="Gene3D" id="3.40.50.2300">
    <property type="match status" value="2"/>
</dbReference>
<feature type="compositionally biased region" description="Low complexity" evidence="7">
    <location>
        <begin position="29"/>
        <end position="39"/>
    </location>
</feature>
<keyword evidence="3" id="KW-1003">Cell membrane</keyword>
<dbReference type="EMBL" id="NOKA02000007">
    <property type="protein sequence ID" value="RDY31976.1"/>
    <property type="molecule type" value="Genomic_DNA"/>
</dbReference>
<dbReference type="InterPro" id="IPR050957">
    <property type="entry name" value="BMP_lipoprotein"/>
</dbReference>
<feature type="region of interest" description="Disordered" evidence="7">
    <location>
        <begin position="23"/>
        <end position="58"/>
    </location>
</feature>
<name>A0A255IIX5_9FIRM</name>
<evidence type="ECO:0000256" key="1">
    <source>
        <dbReference type="ARBA" id="ARBA00004193"/>
    </source>
</evidence>
<evidence type="ECO:0000256" key="7">
    <source>
        <dbReference type="SAM" id="MobiDB-lite"/>
    </source>
</evidence>
<feature type="domain" description="ABC transporter substrate-binding protein PnrA-like" evidence="9">
    <location>
        <begin position="69"/>
        <end position="369"/>
    </location>
</feature>
<evidence type="ECO:0000259" key="9">
    <source>
        <dbReference type="Pfam" id="PF02608"/>
    </source>
</evidence>
<gene>
    <name evidence="10" type="ORF">C8E03_10291</name>
    <name evidence="11" type="ORF">CG710_006640</name>
</gene>
<reference evidence="11" key="3">
    <citation type="submission" date="2018-07" db="EMBL/GenBank/DDBJ databases">
        <authorList>
            <person name="Quirk P.G."/>
            <person name="Krulwich T.A."/>
        </authorList>
    </citation>
    <scope>NUCLEOTIDE SEQUENCE</scope>
    <source>
        <strain evidence="11">CCRI-19302</strain>
    </source>
</reference>
<feature type="signal peptide" evidence="8">
    <location>
        <begin position="1"/>
        <end position="22"/>
    </location>
</feature>
<dbReference type="SUPFAM" id="SSF53822">
    <property type="entry name" value="Periplasmic binding protein-like I"/>
    <property type="match status" value="1"/>
</dbReference>
<dbReference type="PANTHER" id="PTHR34296">
    <property type="entry name" value="TRANSCRIPTIONAL ACTIVATOR PROTEIN MED"/>
    <property type="match status" value="1"/>
</dbReference>
<evidence type="ECO:0000313" key="11">
    <source>
        <dbReference type="EMBL" id="RDY31976.1"/>
    </source>
</evidence>
<evidence type="ECO:0000256" key="3">
    <source>
        <dbReference type="ARBA" id="ARBA00022475"/>
    </source>
</evidence>
<dbReference type="OrthoDB" id="9769871at2"/>
<comment type="caution">
    <text evidence="10">The sequence shown here is derived from an EMBL/GenBank/DDBJ whole genome shotgun (WGS) entry which is preliminary data.</text>
</comment>
<dbReference type="RefSeq" id="WP_094377264.1">
    <property type="nucleotide sequence ID" value="NZ_NOKA02000007.1"/>
</dbReference>
<dbReference type="Pfam" id="PF02608">
    <property type="entry name" value="Bmp"/>
    <property type="match status" value="1"/>
</dbReference>
<evidence type="ECO:0000313" key="10">
    <source>
        <dbReference type="EMBL" id="PXV93323.1"/>
    </source>
</evidence>
<keyword evidence="6" id="KW-0449">Lipoprotein</keyword>
<keyword evidence="5" id="KW-0472">Membrane</keyword>
<protein>
    <submittedName>
        <fullName evidence="11">BMP family ABC transporter substrate-binding protein</fullName>
    </submittedName>
    <submittedName>
        <fullName evidence="10">Nucleoside-binding protein</fullName>
    </submittedName>
</protein>
<reference evidence="11 12" key="1">
    <citation type="journal article" date="2017" name="Genome Announc.">
        <title>Draft Genome Sequence of a Sporulating and Motile Strain of Lachnotalea glycerini Isolated from Water in Quebec City, Canada.</title>
        <authorList>
            <person name="Maheux A.F."/>
            <person name="Boudreau D.K."/>
            <person name="Berube E."/>
            <person name="Boissinot M."/>
            <person name="Raymond F."/>
            <person name="Brodeur S."/>
            <person name="Corbeil J."/>
            <person name="Isabel S."/>
            <person name="Omar R.F."/>
            <person name="Bergeron M.G."/>
        </authorList>
    </citation>
    <scope>NUCLEOTIDE SEQUENCE [LARGE SCALE GENOMIC DNA]</scope>
    <source>
        <strain evidence="11 12">CCRI-19302</strain>
    </source>
</reference>
<dbReference type="PROSITE" id="PS51257">
    <property type="entry name" value="PROKAR_LIPOPROTEIN"/>
    <property type="match status" value="1"/>
</dbReference>
<dbReference type="Proteomes" id="UP000247523">
    <property type="component" value="Unassembled WGS sequence"/>
</dbReference>
<dbReference type="PANTHER" id="PTHR34296:SF2">
    <property type="entry name" value="ABC TRANSPORTER GUANOSINE-BINDING PROTEIN NUPN"/>
    <property type="match status" value="1"/>
</dbReference>
<comment type="subcellular location">
    <subcellularLocation>
        <location evidence="1">Cell membrane</location>
        <topology evidence="1">Lipid-anchor</topology>
    </subcellularLocation>
</comment>
<organism evidence="10 13">
    <name type="scientific">Lachnotalea glycerini</name>
    <dbReference type="NCBI Taxonomy" id="1763509"/>
    <lineage>
        <taxon>Bacteria</taxon>
        <taxon>Bacillati</taxon>
        <taxon>Bacillota</taxon>
        <taxon>Clostridia</taxon>
        <taxon>Lachnospirales</taxon>
        <taxon>Lachnospiraceae</taxon>
        <taxon>Lachnotalea</taxon>
    </lineage>
</organism>
<reference evidence="10 13" key="2">
    <citation type="submission" date="2018-05" db="EMBL/GenBank/DDBJ databases">
        <title>Genomic Encyclopedia of Type Strains, Phase IV (KMG-IV): sequencing the most valuable type-strain genomes for metagenomic binning, comparative biology and taxonomic classification.</title>
        <authorList>
            <person name="Goeker M."/>
        </authorList>
    </citation>
    <scope>NUCLEOTIDE SEQUENCE [LARGE SCALE GENOMIC DNA]</scope>
    <source>
        <strain evidence="10 13">DSM 28816</strain>
    </source>
</reference>
<dbReference type="InterPro" id="IPR003760">
    <property type="entry name" value="PnrA-like"/>
</dbReference>
<evidence type="ECO:0000256" key="6">
    <source>
        <dbReference type="ARBA" id="ARBA00023288"/>
    </source>
</evidence>
<evidence type="ECO:0000256" key="4">
    <source>
        <dbReference type="ARBA" id="ARBA00022729"/>
    </source>
</evidence>
<evidence type="ECO:0000256" key="8">
    <source>
        <dbReference type="SAM" id="SignalP"/>
    </source>
</evidence>
<comment type="similarity">
    <text evidence="2">Belongs to the BMP lipoprotein family.</text>
</comment>
<keyword evidence="12" id="KW-1185">Reference proteome</keyword>
<accession>A0A255IIX5</accession>
<proteinExistence type="inferred from homology"/>
<dbReference type="EMBL" id="QICS01000002">
    <property type="protein sequence ID" value="PXV93323.1"/>
    <property type="molecule type" value="Genomic_DNA"/>
</dbReference>
<keyword evidence="4 8" id="KW-0732">Signal</keyword>
<evidence type="ECO:0000313" key="12">
    <source>
        <dbReference type="Proteomes" id="UP000216411"/>
    </source>
</evidence>
<dbReference type="GO" id="GO:0005886">
    <property type="term" value="C:plasma membrane"/>
    <property type="evidence" value="ECO:0007669"/>
    <property type="project" value="UniProtKB-SubCell"/>
</dbReference>
<dbReference type="Proteomes" id="UP000216411">
    <property type="component" value="Unassembled WGS sequence"/>
</dbReference>
<dbReference type="CDD" id="cd06354">
    <property type="entry name" value="PBP1_PrnA-like"/>
    <property type="match status" value="1"/>
</dbReference>
<sequence>MKKKLLSLVLAGCMIASLTACTSSNKTGESTSDSTTTETTDTKDAAADTATDKTAQGETSAEGYEIALITDIGTIDDKSFNQGAWEGVTQYAKENNKTYKYYQPAEKTTDAYAETIELAIEGGAGIIVCPGYLFEEAVFNEQDKNPDVKFILLDGEPHNADYSEYKTSENTMAILFQEDEPGFLAGYAAVKEGYTKLGFMGGMAVPAVKKYGYGFVQGAEYAANEMGLSSVEITYNYTGGFEATPEVQALAAAWYGAGTEVIFGCGGGVGNSVMAAAEANSKAVIGVDVDQSPESDTVITSAMKKLSVSVYDGIKSIYDNAFQGGKTTTFSAANNGIGLPMETSKFTTFTTADYDAIFAKLAAGEIEIKNDTTESDAKTAINALGLKIVKVDVVE</sequence>
<evidence type="ECO:0000256" key="5">
    <source>
        <dbReference type="ARBA" id="ARBA00023136"/>
    </source>
</evidence>
<evidence type="ECO:0000313" key="13">
    <source>
        <dbReference type="Proteomes" id="UP000247523"/>
    </source>
</evidence>